<evidence type="ECO:0000256" key="7">
    <source>
        <dbReference type="PROSITE-ProRule" id="PRU00169"/>
    </source>
</evidence>
<dbReference type="PANTHER" id="PTHR32071">
    <property type="entry name" value="TRANSCRIPTIONAL REGULATORY PROTEIN"/>
    <property type="match status" value="1"/>
</dbReference>
<dbReference type="GO" id="GO:0000160">
    <property type="term" value="P:phosphorelay signal transduction system"/>
    <property type="evidence" value="ECO:0007669"/>
    <property type="project" value="InterPro"/>
</dbReference>
<organism evidence="10">
    <name type="scientific">Sulfurihydrogenibium azorense</name>
    <dbReference type="NCBI Taxonomy" id="309806"/>
    <lineage>
        <taxon>Bacteria</taxon>
        <taxon>Pseudomonadati</taxon>
        <taxon>Aquificota</taxon>
        <taxon>Aquificia</taxon>
        <taxon>Aquificales</taxon>
        <taxon>Hydrogenothermaceae</taxon>
        <taxon>Sulfurihydrogenibium</taxon>
    </lineage>
</organism>
<dbReference type="CDD" id="cd00009">
    <property type="entry name" value="AAA"/>
    <property type="match status" value="1"/>
</dbReference>
<protein>
    <submittedName>
        <fullName evidence="10">Sigma-54-dependent Fis family transcriptional regulator</fullName>
    </submittedName>
</protein>
<dbReference type="Pfam" id="PF00158">
    <property type="entry name" value="Sigma54_activat"/>
    <property type="match status" value="1"/>
</dbReference>
<feature type="domain" description="Response regulatory" evidence="9">
    <location>
        <begin position="3"/>
        <end position="117"/>
    </location>
</feature>
<dbReference type="PROSITE" id="PS50110">
    <property type="entry name" value="RESPONSE_REGULATORY"/>
    <property type="match status" value="1"/>
</dbReference>
<evidence type="ECO:0000259" key="8">
    <source>
        <dbReference type="PROSITE" id="PS50045"/>
    </source>
</evidence>
<proteinExistence type="predicted"/>
<dbReference type="InterPro" id="IPR011006">
    <property type="entry name" value="CheY-like_superfamily"/>
</dbReference>
<dbReference type="GO" id="GO:0005524">
    <property type="term" value="F:ATP binding"/>
    <property type="evidence" value="ECO:0007669"/>
    <property type="project" value="UniProtKB-KW"/>
</dbReference>
<dbReference type="GO" id="GO:0006355">
    <property type="term" value="P:regulation of DNA-templated transcription"/>
    <property type="evidence" value="ECO:0007669"/>
    <property type="project" value="InterPro"/>
</dbReference>
<feature type="domain" description="Sigma-54 factor interaction" evidence="8">
    <location>
        <begin position="132"/>
        <end position="361"/>
    </location>
</feature>
<dbReference type="Gene3D" id="3.40.50.2300">
    <property type="match status" value="1"/>
</dbReference>
<feature type="modified residue" description="4-aspartylphosphate" evidence="7">
    <location>
        <position position="52"/>
    </location>
</feature>
<dbReference type="Gene3D" id="1.10.10.60">
    <property type="entry name" value="Homeodomain-like"/>
    <property type="match status" value="1"/>
</dbReference>
<dbReference type="InterPro" id="IPR009057">
    <property type="entry name" value="Homeodomain-like_sf"/>
</dbReference>
<dbReference type="Pfam" id="PF00072">
    <property type="entry name" value="Response_reg"/>
    <property type="match status" value="1"/>
</dbReference>
<dbReference type="EMBL" id="DSFC01000127">
    <property type="protein sequence ID" value="HEV09201.1"/>
    <property type="molecule type" value="Genomic_DNA"/>
</dbReference>
<dbReference type="PROSITE" id="PS00688">
    <property type="entry name" value="SIGMA54_INTERACT_3"/>
    <property type="match status" value="1"/>
</dbReference>
<dbReference type="PRINTS" id="PR01590">
    <property type="entry name" value="HTHFIS"/>
</dbReference>
<evidence type="ECO:0000259" key="9">
    <source>
        <dbReference type="PROSITE" id="PS50110"/>
    </source>
</evidence>
<dbReference type="InterPro" id="IPR002078">
    <property type="entry name" value="Sigma_54_int"/>
</dbReference>
<keyword evidence="5" id="KW-0010">Activator</keyword>
<reference evidence="10" key="1">
    <citation type="journal article" date="2020" name="mSystems">
        <title>Genome- and Community-Level Interaction Insights into Carbon Utilization and Element Cycling Functions of Hydrothermarchaeota in Hydrothermal Sediment.</title>
        <authorList>
            <person name="Zhou Z."/>
            <person name="Liu Y."/>
            <person name="Xu W."/>
            <person name="Pan J."/>
            <person name="Luo Z.H."/>
            <person name="Li M."/>
        </authorList>
    </citation>
    <scope>NUCLEOTIDE SEQUENCE [LARGE SCALE GENOMIC DNA]</scope>
    <source>
        <strain evidence="10">SpSt-1257</strain>
    </source>
</reference>
<dbReference type="SUPFAM" id="SSF46689">
    <property type="entry name" value="Homeodomain-like"/>
    <property type="match status" value="1"/>
</dbReference>
<dbReference type="InterPro" id="IPR001789">
    <property type="entry name" value="Sig_transdc_resp-reg_receiver"/>
</dbReference>
<dbReference type="Gene3D" id="3.40.50.300">
    <property type="entry name" value="P-loop containing nucleotide triphosphate hydrolases"/>
    <property type="match status" value="1"/>
</dbReference>
<name>A0A832DRS0_9AQUI</name>
<dbReference type="InterPro" id="IPR058031">
    <property type="entry name" value="AAA_lid_NorR"/>
</dbReference>
<dbReference type="SUPFAM" id="SSF52172">
    <property type="entry name" value="CheY-like"/>
    <property type="match status" value="1"/>
</dbReference>
<dbReference type="AlphaFoldDB" id="A0A832DRS0"/>
<keyword evidence="3" id="KW-0805">Transcription regulation</keyword>
<dbReference type="InterPro" id="IPR025944">
    <property type="entry name" value="Sigma_54_int_dom_CS"/>
</dbReference>
<evidence type="ECO:0000313" key="10">
    <source>
        <dbReference type="EMBL" id="HEV09201.1"/>
    </source>
</evidence>
<keyword evidence="4" id="KW-0238">DNA-binding</keyword>
<dbReference type="FunFam" id="3.40.50.300:FF:000006">
    <property type="entry name" value="DNA-binding transcriptional regulator NtrC"/>
    <property type="match status" value="1"/>
</dbReference>
<comment type="caution">
    <text evidence="10">The sequence shown here is derived from an EMBL/GenBank/DDBJ whole genome shotgun (WGS) entry which is preliminary data.</text>
</comment>
<evidence type="ECO:0000256" key="5">
    <source>
        <dbReference type="ARBA" id="ARBA00023159"/>
    </source>
</evidence>
<dbReference type="SMART" id="SM00382">
    <property type="entry name" value="AAA"/>
    <property type="match status" value="1"/>
</dbReference>
<dbReference type="Gene3D" id="1.10.8.60">
    <property type="match status" value="1"/>
</dbReference>
<dbReference type="InterPro" id="IPR002197">
    <property type="entry name" value="HTH_Fis"/>
</dbReference>
<keyword evidence="6" id="KW-0804">Transcription</keyword>
<evidence type="ECO:0000256" key="4">
    <source>
        <dbReference type="ARBA" id="ARBA00023125"/>
    </source>
</evidence>
<sequence length="438" mass="50358">MFKILMIDDEERILKILETVLTKEGYNVETAKSKSEAFQKLNSNNYNLILSDYLLEDGTGMEILEYLREKDSTTPFIIITAYGSINGAVEAIKKGATHYIPKPIDTDNLIKIIEFYKNKQANPFDIDEFEGIVGKSKKMQELFKEIDIVSKSESTILIEGESGTGKELVAKAIHKRSRRASNPFVPINCSAIPSELFENELFGHERGAYTGASNREIGKIELAGEGTLFLDEIGEMPLFMQAKLLRVLQEKEFYRVGGTSLVKMKCRVISATNRNLEEMVENKEFREDLFYRINVIHLKIPPLRERKEDIPLLVKKFIDKFSRINNKNIYDIDSDALEILLNYDWPGNVRQLENIIERAVVLCQGEIITAQHLPQKIKEGKKSLEINLEDKKLNLYEIEKNIILKILQEENFNQTRTAERLGISRKQLRTKMKNFGLL</sequence>
<dbReference type="InterPro" id="IPR025662">
    <property type="entry name" value="Sigma_54_int_dom_ATP-bd_1"/>
</dbReference>
<evidence type="ECO:0000256" key="1">
    <source>
        <dbReference type="ARBA" id="ARBA00022741"/>
    </source>
</evidence>
<dbReference type="PANTHER" id="PTHR32071:SF57">
    <property type="entry name" value="C4-DICARBOXYLATE TRANSPORT TRANSCRIPTIONAL REGULATORY PROTEIN DCTD"/>
    <property type="match status" value="1"/>
</dbReference>
<keyword evidence="2" id="KW-0067">ATP-binding</keyword>
<dbReference type="SMART" id="SM00448">
    <property type="entry name" value="REC"/>
    <property type="match status" value="1"/>
</dbReference>
<dbReference type="InterPro" id="IPR027417">
    <property type="entry name" value="P-loop_NTPase"/>
</dbReference>
<evidence type="ECO:0000256" key="3">
    <source>
        <dbReference type="ARBA" id="ARBA00023015"/>
    </source>
</evidence>
<keyword evidence="7" id="KW-0597">Phosphoprotein</keyword>
<dbReference type="SUPFAM" id="SSF52540">
    <property type="entry name" value="P-loop containing nucleoside triphosphate hydrolases"/>
    <property type="match status" value="1"/>
</dbReference>
<gene>
    <name evidence="10" type="ORF">ENO34_02240</name>
</gene>
<dbReference type="GO" id="GO:0043565">
    <property type="term" value="F:sequence-specific DNA binding"/>
    <property type="evidence" value="ECO:0007669"/>
    <property type="project" value="InterPro"/>
</dbReference>
<dbReference type="Pfam" id="PF25601">
    <property type="entry name" value="AAA_lid_14"/>
    <property type="match status" value="1"/>
</dbReference>
<dbReference type="PROSITE" id="PS00675">
    <property type="entry name" value="SIGMA54_INTERACT_1"/>
    <property type="match status" value="1"/>
</dbReference>
<accession>A0A832DRS0</accession>
<evidence type="ECO:0000256" key="2">
    <source>
        <dbReference type="ARBA" id="ARBA00022840"/>
    </source>
</evidence>
<dbReference type="Proteomes" id="UP000885621">
    <property type="component" value="Unassembled WGS sequence"/>
</dbReference>
<dbReference type="FunFam" id="1.10.8.60:FF:000014">
    <property type="entry name" value="DNA-binding transcriptional regulator NtrC"/>
    <property type="match status" value="1"/>
</dbReference>
<dbReference type="Pfam" id="PF02954">
    <property type="entry name" value="HTH_8"/>
    <property type="match status" value="1"/>
</dbReference>
<dbReference type="InterPro" id="IPR003593">
    <property type="entry name" value="AAA+_ATPase"/>
</dbReference>
<keyword evidence="1" id="KW-0547">Nucleotide-binding</keyword>
<dbReference type="PROSITE" id="PS50045">
    <property type="entry name" value="SIGMA54_INTERACT_4"/>
    <property type="match status" value="1"/>
</dbReference>
<evidence type="ECO:0000256" key="6">
    <source>
        <dbReference type="ARBA" id="ARBA00023163"/>
    </source>
</evidence>